<reference evidence="1 2" key="1">
    <citation type="journal article" date="2019" name="Int. J. Syst. Evol. Microbiol.">
        <title>The Global Catalogue of Microorganisms (GCM) 10K type strain sequencing project: providing services to taxonomists for standard genome sequencing and annotation.</title>
        <authorList>
            <consortium name="The Broad Institute Genomics Platform"/>
            <consortium name="The Broad Institute Genome Sequencing Center for Infectious Disease"/>
            <person name="Wu L."/>
            <person name="Ma J."/>
        </authorList>
    </citation>
    <scope>NUCLEOTIDE SEQUENCE [LARGE SCALE GENOMIC DNA]</scope>
    <source>
        <strain evidence="1 2">JCM 15933</strain>
    </source>
</reference>
<sequence length="80" mass="8794">MKSTDPERWGPTGLDVPFDDRAGCGVILERLLRGERSLIGITFVTRFGPEPAHDLTLEQAALLATQITDAIQEARQFARG</sequence>
<dbReference type="RefSeq" id="WP_344508091.1">
    <property type="nucleotide sequence ID" value="NZ_BAAAQD010000018.1"/>
</dbReference>
<accession>A0ABN2BVH5</accession>
<organism evidence="1 2">
    <name type="scientific">Dactylosporangium maewongense</name>
    <dbReference type="NCBI Taxonomy" id="634393"/>
    <lineage>
        <taxon>Bacteria</taxon>
        <taxon>Bacillati</taxon>
        <taxon>Actinomycetota</taxon>
        <taxon>Actinomycetes</taxon>
        <taxon>Micromonosporales</taxon>
        <taxon>Micromonosporaceae</taxon>
        <taxon>Dactylosporangium</taxon>
    </lineage>
</organism>
<protein>
    <recommendedName>
        <fullName evidence="3">GAF domain-containing protein</fullName>
    </recommendedName>
</protein>
<evidence type="ECO:0000313" key="1">
    <source>
        <dbReference type="EMBL" id="GAA1545799.1"/>
    </source>
</evidence>
<gene>
    <name evidence="1" type="ORF">GCM10009827_077370</name>
</gene>
<dbReference type="Proteomes" id="UP001501470">
    <property type="component" value="Unassembled WGS sequence"/>
</dbReference>
<proteinExistence type="predicted"/>
<name>A0ABN2BVH5_9ACTN</name>
<keyword evidence="2" id="KW-1185">Reference proteome</keyword>
<dbReference type="EMBL" id="BAAAQD010000018">
    <property type="protein sequence ID" value="GAA1545799.1"/>
    <property type="molecule type" value="Genomic_DNA"/>
</dbReference>
<evidence type="ECO:0000313" key="2">
    <source>
        <dbReference type="Proteomes" id="UP001501470"/>
    </source>
</evidence>
<evidence type="ECO:0008006" key="3">
    <source>
        <dbReference type="Google" id="ProtNLM"/>
    </source>
</evidence>
<comment type="caution">
    <text evidence="1">The sequence shown here is derived from an EMBL/GenBank/DDBJ whole genome shotgun (WGS) entry which is preliminary data.</text>
</comment>